<dbReference type="EMBL" id="JABELV010000157">
    <property type="protein sequence ID" value="KAG7529137.1"/>
    <property type="molecule type" value="Genomic_DNA"/>
</dbReference>
<sequence>MSTLEPLTSAQPISQANFSNFRLLPTGEILLYLKRNHVNANGWTGRYDLHFLINKSYMSGLIVPDGYGGWKNPTTGLFYLEYELRELVGDVANEEAQTAALQEDWRIPVKTWPDQGWEADEGTLSGAMTDVMEEVTRKSQMPSFRDVTDHFLGSVTTVASSASNQTSRA</sequence>
<reference evidence="1" key="1">
    <citation type="submission" date="2020-04" db="EMBL/GenBank/DDBJ databases">
        <title>Analysis of mating type loci in Filobasidium floriforme.</title>
        <authorList>
            <person name="Nowrousian M."/>
        </authorList>
    </citation>
    <scope>NUCLEOTIDE SEQUENCE</scope>
    <source>
        <strain evidence="1">CBS 6242</strain>
    </source>
</reference>
<name>A0A8K0NNM4_9TREE</name>
<organism evidence="1 2">
    <name type="scientific">Filobasidium floriforme</name>
    <dbReference type="NCBI Taxonomy" id="5210"/>
    <lineage>
        <taxon>Eukaryota</taxon>
        <taxon>Fungi</taxon>
        <taxon>Dikarya</taxon>
        <taxon>Basidiomycota</taxon>
        <taxon>Agaricomycotina</taxon>
        <taxon>Tremellomycetes</taxon>
        <taxon>Filobasidiales</taxon>
        <taxon>Filobasidiaceae</taxon>
        <taxon>Filobasidium</taxon>
    </lineage>
</organism>
<evidence type="ECO:0000313" key="1">
    <source>
        <dbReference type="EMBL" id="KAG7529137.1"/>
    </source>
</evidence>
<gene>
    <name evidence="1" type="ORF">FFLO_05778</name>
</gene>
<dbReference type="Proteomes" id="UP000812966">
    <property type="component" value="Unassembled WGS sequence"/>
</dbReference>
<accession>A0A8K0NNM4</accession>
<comment type="caution">
    <text evidence="1">The sequence shown here is derived from an EMBL/GenBank/DDBJ whole genome shotgun (WGS) entry which is preliminary data.</text>
</comment>
<keyword evidence="2" id="KW-1185">Reference proteome</keyword>
<proteinExistence type="predicted"/>
<protein>
    <submittedName>
        <fullName evidence="1">Uncharacterized protein</fullName>
    </submittedName>
</protein>
<dbReference type="AlphaFoldDB" id="A0A8K0NNM4"/>
<evidence type="ECO:0000313" key="2">
    <source>
        <dbReference type="Proteomes" id="UP000812966"/>
    </source>
</evidence>